<evidence type="ECO:0000313" key="3">
    <source>
        <dbReference type="Proteomes" id="UP001596108"/>
    </source>
</evidence>
<dbReference type="SUPFAM" id="SSF53067">
    <property type="entry name" value="Actin-like ATPase domain"/>
    <property type="match status" value="1"/>
</dbReference>
<dbReference type="InterPro" id="IPR043129">
    <property type="entry name" value="ATPase_NBD"/>
</dbReference>
<dbReference type="RefSeq" id="WP_378110294.1">
    <property type="nucleotide sequence ID" value="NZ_JBHSNC010000010.1"/>
</dbReference>
<accession>A0ABW0QWP5</accession>
<evidence type="ECO:0000313" key="2">
    <source>
        <dbReference type="EMBL" id="MFC5528457.1"/>
    </source>
</evidence>
<organism evidence="2 3">
    <name type="scientific">Cohnella yongneupensis</name>
    <dbReference type="NCBI Taxonomy" id="425006"/>
    <lineage>
        <taxon>Bacteria</taxon>
        <taxon>Bacillati</taxon>
        <taxon>Bacillota</taxon>
        <taxon>Bacilli</taxon>
        <taxon>Bacillales</taxon>
        <taxon>Paenibacillaceae</taxon>
        <taxon>Cohnella</taxon>
    </lineage>
</organism>
<dbReference type="Gene3D" id="3.30.420.40">
    <property type="match status" value="1"/>
</dbReference>
<name>A0ABW0QWP5_9BACL</name>
<feature type="domain" description="Actin-like protein N-terminal" evidence="1">
    <location>
        <begin position="6"/>
        <end position="149"/>
    </location>
</feature>
<evidence type="ECO:0000259" key="1">
    <source>
        <dbReference type="Pfam" id="PF17989"/>
    </source>
</evidence>
<keyword evidence="3" id="KW-1185">Reference proteome</keyword>
<dbReference type="CDD" id="cd10227">
    <property type="entry name" value="ASKHA_NBD_ParM-like"/>
    <property type="match status" value="1"/>
</dbReference>
<protein>
    <submittedName>
        <fullName evidence="2">ParM/StbA family protein</fullName>
    </submittedName>
</protein>
<reference evidence="3" key="1">
    <citation type="journal article" date="2019" name="Int. J. Syst. Evol. Microbiol.">
        <title>The Global Catalogue of Microorganisms (GCM) 10K type strain sequencing project: providing services to taxonomists for standard genome sequencing and annotation.</title>
        <authorList>
            <consortium name="The Broad Institute Genomics Platform"/>
            <consortium name="The Broad Institute Genome Sequencing Center for Infectious Disease"/>
            <person name="Wu L."/>
            <person name="Ma J."/>
        </authorList>
    </citation>
    <scope>NUCLEOTIDE SEQUENCE [LARGE SCALE GENOMIC DNA]</scope>
    <source>
        <strain evidence="3">CGMCC 1.18578</strain>
    </source>
</reference>
<dbReference type="Proteomes" id="UP001596108">
    <property type="component" value="Unassembled WGS sequence"/>
</dbReference>
<dbReference type="InterPro" id="IPR040607">
    <property type="entry name" value="ALP_N"/>
</dbReference>
<comment type="caution">
    <text evidence="2">The sequence shown here is derived from an EMBL/GenBank/DDBJ whole genome shotgun (WGS) entry which is preliminary data.</text>
</comment>
<gene>
    <name evidence="2" type="ORF">ACFPQ4_03195</name>
</gene>
<proteinExistence type="predicted"/>
<dbReference type="EMBL" id="JBHSNC010000010">
    <property type="protein sequence ID" value="MFC5528457.1"/>
    <property type="molecule type" value="Genomic_DNA"/>
</dbReference>
<sequence length="270" mass="29724">MGDIVAIDAGNFETKFYDGKRFIRFPSVIGYDWRERNLQDKPKQFDFDWEYDGQRGFAGTLALTESDCAESRKGESKAHPDAQLRVLLALHQFSSETENRIIVGQPIKTHKPAEKEAIKRMLIGRHELKVNGERRVIIVRRCEVAAEGVSSGLLIPGGGTVRVIDIGSGTVNFGTLIDRSFNDRGSFTLVTGLETLKTPDRVAFARQIALKALAGGWKAEDAVYLCGGGAESLLKPLRVYFPTAQVIEGDPVYANVKAFYLIAGKVFANG</sequence>
<dbReference type="Pfam" id="PF17989">
    <property type="entry name" value="ALP_N"/>
    <property type="match status" value="1"/>
</dbReference>